<dbReference type="OrthoDB" id="10059875at2759"/>
<dbReference type="Pfam" id="PF00291">
    <property type="entry name" value="PALP"/>
    <property type="match status" value="1"/>
</dbReference>
<dbReference type="InterPro" id="IPR036052">
    <property type="entry name" value="TrpB-like_PALP_sf"/>
</dbReference>
<dbReference type="VEuPathDB" id="FungiDB:P170DRAFT_436498"/>
<proteinExistence type="predicted"/>
<reference evidence="2 3" key="1">
    <citation type="submission" date="2016-12" db="EMBL/GenBank/DDBJ databases">
        <title>The genomes of Aspergillus section Nigri reveals drivers in fungal speciation.</title>
        <authorList>
            <consortium name="DOE Joint Genome Institute"/>
            <person name="Vesth T.C."/>
            <person name="Nybo J."/>
            <person name="Theobald S."/>
            <person name="Brandl J."/>
            <person name="Frisvad J.C."/>
            <person name="Nielsen K.F."/>
            <person name="Lyhne E.K."/>
            <person name="Kogle M.E."/>
            <person name="Kuo A."/>
            <person name="Riley R."/>
            <person name="Clum A."/>
            <person name="Nolan M."/>
            <person name="Lipzen A."/>
            <person name="Salamov A."/>
            <person name="Henrissat B."/>
            <person name="Wiebenga A."/>
            <person name="De Vries R.P."/>
            <person name="Grigoriev I.V."/>
            <person name="Mortensen U.H."/>
            <person name="Andersen M.R."/>
            <person name="Baker S.E."/>
        </authorList>
    </citation>
    <scope>NUCLEOTIDE SEQUENCE [LARGE SCALE GENOMIC DNA]</scope>
    <source>
        <strain evidence="2 3">IBT 23096</strain>
    </source>
</reference>
<sequence length="430" mass="46860">MEYSHCHNNSRLNKHAESDASRCIQNLAHWASAVEEIRTWPEYSPQPLRALPGMSQKLGINQLYFKDESKRFGVDLGSFKALGAPYAVYRILADEVHAKTGICPSSAELRTPKYHDITQRVTVCVATDGNQGRGLAYGARIFGCRCVDYIHGHVSDGRAEAMKELGAVVIRIDGEYEASVARAKEDARMNGWYFVSSTSWSDFDNDVPQHVMNAYMVVLEEAFDIIPAVDQITHVFVCGGIGSIAAAIFQGFYTRFYKIRESSTTLVPPEIPRFVVVEPSNADCLLQSAKNGQMCQSEGSLRTLMAGLACRAPSPAAWKVLSWLASDFLAVPDSVAVEGMKALASGSEGDVPVVCGESSAASMGIMLGARMDQSLREKLGLNEKSQVVLFGLEGATDPQIYESIVGKSPNDVFDAQNRFYGSTPTLPCSL</sequence>
<dbReference type="PANTHER" id="PTHR42937:SF1">
    <property type="entry name" value="DIAMINOPROPIONATE AMMONIA-LYASE"/>
    <property type="match status" value="1"/>
</dbReference>
<dbReference type="GeneID" id="36556866"/>
<name>A0A2I2G7B9_9EURO</name>
<gene>
    <name evidence="2" type="ORF">P170DRAFT_436498</name>
</gene>
<dbReference type="PANTHER" id="PTHR42937">
    <property type="match status" value="1"/>
</dbReference>
<dbReference type="EMBL" id="MSFO01000004">
    <property type="protein sequence ID" value="PLB48787.1"/>
    <property type="molecule type" value="Genomic_DNA"/>
</dbReference>
<comment type="caution">
    <text evidence="2">The sequence shown here is derived from an EMBL/GenBank/DDBJ whole genome shotgun (WGS) entry which is preliminary data.</text>
</comment>
<evidence type="ECO:0000259" key="1">
    <source>
        <dbReference type="Pfam" id="PF00291"/>
    </source>
</evidence>
<accession>A0A2I2G7B9</accession>
<dbReference type="CDD" id="cd00640">
    <property type="entry name" value="Trp-synth-beta_II"/>
    <property type="match status" value="1"/>
</dbReference>
<keyword evidence="3" id="KW-1185">Reference proteome</keyword>
<dbReference type="NCBIfam" id="NF006058">
    <property type="entry name" value="PRK08206.1"/>
    <property type="match status" value="1"/>
</dbReference>
<dbReference type="Gene3D" id="3.40.50.1100">
    <property type="match status" value="2"/>
</dbReference>
<dbReference type="AlphaFoldDB" id="A0A2I2G7B9"/>
<dbReference type="SUPFAM" id="SSF53686">
    <property type="entry name" value="Tryptophan synthase beta subunit-like PLP-dependent enzymes"/>
    <property type="match status" value="1"/>
</dbReference>
<evidence type="ECO:0000313" key="2">
    <source>
        <dbReference type="EMBL" id="PLB48787.1"/>
    </source>
</evidence>
<dbReference type="InterPro" id="IPR001926">
    <property type="entry name" value="TrpB-like_PALP"/>
</dbReference>
<organism evidence="2 3">
    <name type="scientific">Aspergillus steynii IBT 23096</name>
    <dbReference type="NCBI Taxonomy" id="1392250"/>
    <lineage>
        <taxon>Eukaryota</taxon>
        <taxon>Fungi</taxon>
        <taxon>Dikarya</taxon>
        <taxon>Ascomycota</taxon>
        <taxon>Pezizomycotina</taxon>
        <taxon>Eurotiomycetes</taxon>
        <taxon>Eurotiomycetidae</taxon>
        <taxon>Eurotiales</taxon>
        <taxon>Aspergillaceae</taxon>
        <taxon>Aspergillus</taxon>
        <taxon>Aspergillus subgen. Circumdati</taxon>
    </lineage>
</organism>
<dbReference type="STRING" id="1392250.A0A2I2G7B9"/>
<dbReference type="RefSeq" id="XP_024704089.1">
    <property type="nucleotide sequence ID" value="XM_024849167.1"/>
</dbReference>
<dbReference type="Proteomes" id="UP000234275">
    <property type="component" value="Unassembled WGS sequence"/>
</dbReference>
<protein>
    <submittedName>
        <fullName evidence="2">Tryptophan synthase beta subunit-like PLP-dependent enzyme</fullName>
    </submittedName>
</protein>
<feature type="domain" description="Tryptophan synthase beta chain-like PALP" evidence="1">
    <location>
        <begin position="41"/>
        <end position="378"/>
    </location>
</feature>
<evidence type="ECO:0000313" key="3">
    <source>
        <dbReference type="Proteomes" id="UP000234275"/>
    </source>
</evidence>